<evidence type="ECO:0000256" key="4">
    <source>
        <dbReference type="ARBA" id="ARBA00023284"/>
    </source>
</evidence>
<accession>A0A3E1NJU3</accession>
<name>A0A3E1NJU3_9BACT</name>
<feature type="domain" description="Thioredoxin" evidence="5">
    <location>
        <begin position="241"/>
        <end position="379"/>
    </location>
</feature>
<dbReference type="PANTHER" id="PTHR42852">
    <property type="entry name" value="THIOL:DISULFIDE INTERCHANGE PROTEIN DSBE"/>
    <property type="match status" value="1"/>
</dbReference>
<comment type="caution">
    <text evidence="6">The sequence shown here is derived from an EMBL/GenBank/DDBJ whole genome shotgun (WGS) entry which is preliminary data.</text>
</comment>
<keyword evidence="3" id="KW-1015">Disulfide bond</keyword>
<evidence type="ECO:0000313" key="7">
    <source>
        <dbReference type="Proteomes" id="UP000261284"/>
    </source>
</evidence>
<evidence type="ECO:0000256" key="1">
    <source>
        <dbReference type="ARBA" id="ARBA00004196"/>
    </source>
</evidence>
<dbReference type="GO" id="GO:0016491">
    <property type="term" value="F:oxidoreductase activity"/>
    <property type="evidence" value="ECO:0007669"/>
    <property type="project" value="InterPro"/>
</dbReference>
<dbReference type="Pfam" id="PF14289">
    <property type="entry name" value="DUF4369"/>
    <property type="match status" value="1"/>
</dbReference>
<proteinExistence type="predicted"/>
<dbReference type="Gene3D" id="3.40.30.10">
    <property type="entry name" value="Glutaredoxin"/>
    <property type="match status" value="1"/>
</dbReference>
<dbReference type="Pfam" id="PF00578">
    <property type="entry name" value="AhpC-TSA"/>
    <property type="match status" value="1"/>
</dbReference>
<reference evidence="6 7" key="1">
    <citation type="submission" date="2018-08" db="EMBL/GenBank/DDBJ databases">
        <title>Chitinophagaceae sp. K23C18032701, a novel bacterium isolated from forest soil.</title>
        <authorList>
            <person name="Wang C."/>
        </authorList>
    </citation>
    <scope>NUCLEOTIDE SEQUENCE [LARGE SCALE GENOMIC DNA]</scope>
    <source>
        <strain evidence="6 7">K23C18032701</strain>
    </source>
</reference>
<evidence type="ECO:0000259" key="5">
    <source>
        <dbReference type="PROSITE" id="PS51352"/>
    </source>
</evidence>
<dbReference type="InterPro" id="IPR000866">
    <property type="entry name" value="AhpC/TSA"/>
</dbReference>
<dbReference type="EMBL" id="QTJU01000003">
    <property type="protein sequence ID" value="RFM28206.1"/>
    <property type="molecule type" value="Genomic_DNA"/>
</dbReference>
<keyword evidence="4" id="KW-0676">Redox-active center</keyword>
<dbReference type="SUPFAM" id="SSF52833">
    <property type="entry name" value="Thioredoxin-like"/>
    <property type="match status" value="1"/>
</dbReference>
<dbReference type="InterPro" id="IPR013766">
    <property type="entry name" value="Thioredoxin_domain"/>
</dbReference>
<dbReference type="Proteomes" id="UP000261284">
    <property type="component" value="Unassembled WGS sequence"/>
</dbReference>
<evidence type="ECO:0000256" key="3">
    <source>
        <dbReference type="ARBA" id="ARBA00023157"/>
    </source>
</evidence>
<keyword evidence="7" id="KW-1185">Reference proteome</keyword>
<comment type="subcellular location">
    <subcellularLocation>
        <location evidence="1">Cell envelope</location>
    </subcellularLocation>
</comment>
<organism evidence="6 7">
    <name type="scientific">Deminuibacter soli</name>
    <dbReference type="NCBI Taxonomy" id="2291815"/>
    <lineage>
        <taxon>Bacteria</taxon>
        <taxon>Pseudomonadati</taxon>
        <taxon>Bacteroidota</taxon>
        <taxon>Chitinophagia</taxon>
        <taxon>Chitinophagales</taxon>
        <taxon>Chitinophagaceae</taxon>
        <taxon>Deminuibacter</taxon>
    </lineage>
</organism>
<dbReference type="InterPro" id="IPR025380">
    <property type="entry name" value="DUF4369"/>
</dbReference>
<dbReference type="PANTHER" id="PTHR42852:SF6">
    <property type="entry name" value="THIOL:DISULFIDE INTERCHANGE PROTEIN DSBE"/>
    <property type="match status" value="1"/>
</dbReference>
<evidence type="ECO:0000313" key="6">
    <source>
        <dbReference type="EMBL" id="RFM28206.1"/>
    </source>
</evidence>
<dbReference type="InterPro" id="IPR050553">
    <property type="entry name" value="Thioredoxin_ResA/DsbE_sf"/>
</dbReference>
<evidence type="ECO:0000256" key="2">
    <source>
        <dbReference type="ARBA" id="ARBA00022748"/>
    </source>
</evidence>
<gene>
    <name evidence="6" type="ORF">DXN05_11845</name>
</gene>
<protein>
    <submittedName>
        <fullName evidence="6">AhpC/TSA family protein</fullName>
    </submittedName>
</protein>
<sequence>MHQNIQNKTIMQYNAFKSALAVSSLCLLCSFTPARPAKNYTVSGYVKGLSDQEIYLTYGTLNHSSIDTLITHNGSFVFKGHTEEPMAAMIFTKDYRVKIDFYIDNAPIKITASLDSMMDAQASGLAVTNEFAAFNSTIMKNRKATMAVGQKAWDLTQAGDTINGKKLQHQSDSMYQSEFTLRRQYIEQNPKSYVALHELQFFATDKNLQKAKELYAAMDPKLYETVQGKEVAERIAILSRIVPGKTAPLFVQNDVNGNPVSLASYKGKYVLIEFWASWCHPCRGESPNLLKQYKHFNSKGFEILSVSLDHVKDNWTAAIAKDGLLWTQVCDLKGWKNDVASLYGIQAVPANFLVDPTGKIVAVDLRGEALEKKLTELYQ</sequence>
<dbReference type="CDD" id="cd02966">
    <property type="entry name" value="TlpA_like_family"/>
    <property type="match status" value="1"/>
</dbReference>
<dbReference type="InterPro" id="IPR036249">
    <property type="entry name" value="Thioredoxin-like_sf"/>
</dbReference>
<dbReference type="GO" id="GO:0017004">
    <property type="term" value="P:cytochrome complex assembly"/>
    <property type="evidence" value="ECO:0007669"/>
    <property type="project" value="UniProtKB-KW"/>
</dbReference>
<dbReference type="AlphaFoldDB" id="A0A3E1NJU3"/>
<dbReference type="GO" id="GO:0016209">
    <property type="term" value="F:antioxidant activity"/>
    <property type="evidence" value="ECO:0007669"/>
    <property type="project" value="InterPro"/>
</dbReference>
<dbReference type="PROSITE" id="PS51352">
    <property type="entry name" value="THIOREDOXIN_2"/>
    <property type="match status" value="1"/>
</dbReference>
<keyword evidence="2" id="KW-0201">Cytochrome c-type biogenesis</keyword>
<dbReference type="GO" id="GO:0030313">
    <property type="term" value="C:cell envelope"/>
    <property type="evidence" value="ECO:0007669"/>
    <property type="project" value="UniProtKB-SubCell"/>
</dbReference>